<dbReference type="SUPFAM" id="SSF53649">
    <property type="entry name" value="Alkaline phosphatase-like"/>
    <property type="match status" value="1"/>
</dbReference>
<dbReference type="InterPro" id="IPR000917">
    <property type="entry name" value="Sulfatase_N"/>
</dbReference>
<feature type="modified residue" description="3-oxoalanine (Cys)" evidence="6">
    <location>
        <position position="90"/>
    </location>
</feature>
<dbReference type="EC" id="3.1.6.1" evidence="5"/>
<comment type="PTM">
    <text evidence="6">The conversion to 3-oxoalanine (also known as C-formylglycine, FGly), of a serine or cysteine residue in prokaryotes and of a cysteine residue in eukaryotes, is critical for catalytic activity.</text>
</comment>
<dbReference type="FunFam" id="3.40.720.10:FF:000051">
    <property type="entry name" value="Arylsulfatase"/>
    <property type="match status" value="1"/>
</dbReference>
<dbReference type="InterPro" id="IPR017850">
    <property type="entry name" value="Alkaline_phosphatase_core_sf"/>
</dbReference>
<comment type="similarity">
    <text evidence="1 5">Belongs to the sulfatase family.</text>
</comment>
<reference evidence="9 10" key="1">
    <citation type="submission" date="2019-04" db="EMBL/GenBank/DDBJ databases">
        <title>Friends and foes A comparative genomics study of 23 Aspergillus species from section Flavi.</title>
        <authorList>
            <consortium name="DOE Joint Genome Institute"/>
            <person name="Kjaerbolling I."/>
            <person name="Vesth T."/>
            <person name="Frisvad J.C."/>
            <person name="Nybo J.L."/>
            <person name="Theobald S."/>
            <person name="Kildgaard S."/>
            <person name="Isbrandt T."/>
            <person name="Kuo A."/>
            <person name="Sato A."/>
            <person name="Lyhne E.K."/>
            <person name="Kogle M.E."/>
            <person name="Wiebenga A."/>
            <person name="Kun R.S."/>
            <person name="Lubbers R.J."/>
            <person name="Makela M.R."/>
            <person name="Barry K."/>
            <person name="Chovatia M."/>
            <person name="Clum A."/>
            <person name="Daum C."/>
            <person name="Haridas S."/>
            <person name="He G."/>
            <person name="LaButti K."/>
            <person name="Lipzen A."/>
            <person name="Mondo S."/>
            <person name="Riley R."/>
            <person name="Salamov A."/>
            <person name="Simmons B.A."/>
            <person name="Magnuson J.K."/>
            <person name="Henrissat B."/>
            <person name="Mortensen U.H."/>
            <person name="Larsen T.O."/>
            <person name="Devries R.P."/>
            <person name="Grigoriev I.V."/>
            <person name="Machida M."/>
            <person name="Baker S.E."/>
            <person name="Andersen M.R."/>
        </authorList>
    </citation>
    <scope>NUCLEOTIDE SEQUENCE [LARGE SCALE GENOMIC DNA]</scope>
    <source>
        <strain evidence="9 10">IBT 18842</strain>
    </source>
</reference>
<evidence type="ECO:0000256" key="1">
    <source>
        <dbReference type="ARBA" id="ARBA00008779"/>
    </source>
</evidence>
<feature type="chain" id="PRO_5024817529" description="Arylsulfatase" evidence="7">
    <location>
        <begin position="21"/>
        <end position="591"/>
    </location>
</feature>
<gene>
    <name evidence="9" type="ORF">BDV25DRAFT_172090</name>
</gene>
<evidence type="ECO:0000313" key="10">
    <source>
        <dbReference type="Proteomes" id="UP000325780"/>
    </source>
</evidence>
<keyword evidence="4" id="KW-0325">Glycoprotein</keyword>
<keyword evidence="3 5" id="KW-0378">Hydrolase</keyword>
<dbReference type="Gene3D" id="3.40.720.10">
    <property type="entry name" value="Alkaline Phosphatase, subunit A"/>
    <property type="match status" value="1"/>
</dbReference>
<dbReference type="CDD" id="cd16147">
    <property type="entry name" value="G6S"/>
    <property type="match status" value="1"/>
</dbReference>
<dbReference type="InterPro" id="IPR012083">
    <property type="entry name" value="Arylsulfatase"/>
</dbReference>
<dbReference type="PANTHER" id="PTHR43108:SF8">
    <property type="entry name" value="SD21168P"/>
    <property type="match status" value="1"/>
</dbReference>
<organism evidence="9 10">
    <name type="scientific">Aspergillus avenaceus</name>
    <dbReference type="NCBI Taxonomy" id="36643"/>
    <lineage>
        <taxon>Eukaryota</taxon>
        <taxon>Fungi</taxon>
        <taxon>Dikarya</taxon>
        <taxon>Ascomycota</taxon>
        <taxon>Pezizomycotina</taxon>
        <taxon>Eurotiomycetes</taxon>
        <taxon>Eurotiomycetidae</taxon>
        <taxon>Eurotiales</taxon>
        <taxon>Aspergillaceae</taxon>
        <taxon>Aspergillus</taxon>
        <taxon>Aspergillus subgen. Circumdati</taxon>
    </lineage>
</organism>
<feature type="signal peptide" evidence="7">
    <location>
        <begin position="1"/>
        <end position="20"/>
    </location>
</feature>
<dbReference type="AlphaFoldDB" id="A0A5N6U718"/>
<keyword evidence="10" id="KW-1185">Reference proteome</keyword>
<evidence type="ECO:0000256" key="7">
    <source>
        <dbReference type="SAM" id="SignalP"/>
    </source>
</evidence>
<proteinExistence type="inferred from homology"/>
<evidence type="ECO:0000259" key="8">
    <source>
        <dbReference type="Pfam" id="PF00884"/>
    </source>
</evidence>
<evidence type="ECO:0000256" key="6">
    <source>
        <dbReference type="PIRSR" id="PIRSR000972-50"/>
    </source>
</evidence>
<dbReference type="GO" id="GO:0005539">
    <property type="term" value="F:glycosaminoglycan binding"/>
    <property type="evidence" value="ECO:0007669"/>
    <property type="project" value="TreeGrafter"/>
</dbReference>
<dbReference type="PROSITE" id="PS00523">
    <property type="entry name" value="SULFATASE_1"/>
    <property type="match status" value="1"/>
</dbReference>
<dbReference type="PIRSF" id="PIRSF000972">
    <property type="entry name" value="Arylsulf_plant"/>
    <property type="match status" value="1"/>
</dbReference>
<feature type="domain" description="Sulfatase N-terminal" evidence="8">
    <location>
        <begin position="46"/>
        <end position="397"/>
    </location>
</feature>
<evidence type="ECO:0000256" key="5">
    <source>
        <dbReference type="PIRNR" id="PIRNR000972"/>
    </source>
</evidence>
<evidence type="ECO:0000256" key="4">
    <source>
        <dbReference type="ARBA" id="ARBA00023180"/>
    </source>
</evidence>
<dbReference type="PANTHER" id="PTHR43108">
    <property type="entry name" value="N-ACETYLGLUCOSAMINE-6-SULFATASE FAMILY MEMBER"/>
    <property type="match status" value="1"/>
</dbReference>
<evidence type="ECO:0000313" key="9">
    <source>
        <dbReference type="EMBL" id="KAE8154437.1"/>
    </source>
</evidence>
<dbReference type="GO" id="GO:0004065">
    <property type="term" value="F:arylsulfatase activity"/>
    <property type="evidence" value="ECO:0007669"/>
    <property type="project" value="UniProtKB-UniRule"/>
</dbReference>
<dbReference type="InterPro" id="IPR024607">
    <property type="entry name" value="Sulfatase_CS"/>
</dbReference>
<dbReference type="Proteomes" id="UP000325780">
    <property type="component" value="Unassembled WGS sequence"/>
</dbReference>
<name>A0A5N6U718_ASPAV</name>
<dbReference type="GO" id="GO:0018958">
    <property type="term" value="P:phenol-containing compound metabolic process"/>
    <property type="evidence" value="ECO:0007669"/>
    <property type="project" value="InterPro"/>
</dbReference>
<dbReference type="GO" id="GO:0008449">
    <property type="term" value="F:N-acetylglucosamine-6-sulfatase activity"/>
    <property type="evidence" value="ECO:0007669"/>
    <property type="project" value="TreeGrafter"/>
</dbReference>
<keyword evidence="2 7" id="KW-0732">Signal</keyword>
<sequence length="591" mass="66620">MKGLAQSLLALSILSSSVLAFDRPALVLQDGSATVGDIHRTQGPRPNIVFILVDDQDLQLGSLSYTPHINRYIRDQGIFYKNHFVTTALCCPSRVSLWTGKQAHNTNVTEIYPPYGGYPKFVTEGHNDNWLPLWLQDAGYNTYYTGKLFNSHTVDNYHSPFVRGFNSSDFALDPYTYQYLHPVYQRDQDDPVDYAGRHTIDVIRQKALGYLDDAIAESEDRPFFLTIAPIAPHSNFEMANDSDVTTFRFSAPIPLDRHRGWFPNAKVPRTANFNPDSPSGVNWIRTLPQQDQASIDSNDEFYRARLRALQGVDELVEDVIHALDSAAVLENTYIFYTSDNGYHIGQHRLHPGKECGFEEDIRVPMFIRGPGIPSGEEVEAPTTHIDLAPTIFEIAGIPLRDEFDGTAVPFEPGQDGRKEHVHVEYWGKAGFEGETSRMPNGGPVAFRNNTYKALRVLGDGYNLYYSVWCTNEHELYDLATDPHELTNLHPSANSTAEQLLGFPIEKVISRLDALLLVLKSCQGISCTKPWDVLHPAGDVQTLRDALADSFDVFYQSQVRVEYGWCEEGYILEAEGAQVPAVYQGTRWSDWW</sequence>
<evidence type="ECO:0000256" key="3">
    <source>
        <dbReference type="ARBA" id="ARBA00022801"/>
    </source>
</evidence>
<evidence type="ECO:0000256" key="2">
    <source>
        <dbReference type="ARBA" id="ARBA00022729"/>
    </source>
</evidence>
<accession>A0A5N6U718</accession>
<comment type="catalytic activity">
    <reaction evidence="5">
        <text>an aryl sulfate + H2O = a phenol + sulfate + H(+)</text>
        <dbReference type="Rhea" id="RHEA:17261"/>
        <dbReference type="ChEBI" id="CHEBI:15377"/>
        <dbReference type="ChEBI" id="CHEBI:15378"/>
        <dbReference type="ChEBI" id="CHEBI:16189"/>
        <dbReference type="ChEBI" id="CHEBI:33853"/>
        <dbReference type="ChEBI" id="CHEBI:140317"/>
        <dbReference type="EC" id="3.1.6.1"/>
    </reaction>
</comment>
<dbReference type="EMBL" id="ML742029">
    <property type="protein sequence ID" value="KAE8154437.1"/>
    <property type="molecule type" value="Genomic_DNA"/>
</dbReference>
<dbReference type="OrthoDB" id="96314at2759"/>
<dbReference type="Pfam" id="PF00884">
    <property type="entry name" value="Sulfatase"/>
    <property type="match status" value="1"/>
</dbReference>
<protein>
    <recommendedName>
        <fullName evidence="5">Arylsulfatase</fullName>
        <shortName evidence="5">AS</shortName>
        <ecNumber evidence="5">3.1.6.1</ecNumber>
    </recommendedName>
    <alternativeName>
        <fullName evidence="5">Aryl-sulfate sulphohydrolase</fullName>
    </alternativeName>
</protein>